<proteinExistence type="predicted"/>
<evidence type="ECO:0008006" key="7">
    <source>
        <dbReference type="Google" id="ProtNLM"/>
    </source>
</evidence>
<comment type="caution">
    <text evidence="4">The sequence shown here is derived from an EMBL/GenBank/DDBJ whole genome shotgun (WGS) entry which is preliminary data.</text>
</comment>
<dbReference type="AlphaFoldDB" id="A0A5S3XTE2"/>
<evidence type="ECO:0000256" key="1">
    <source>
        <dbReference type="SAM" id="Phobius"/>
    </source>
</evidence>
<dbReference type="Proteomes" id="UP000307706">
    <property type="component" value="Unassembled WGS sequence"/>
</dbReference>
<dbReference type="Proteomes" id="UP000305730">
    <property type="component" value="Unassembled WGS sequence"/>
</dbReference>
<keyword evidence="1" id="KW-0472">Membrane</keyword>
<reference evidence="2" key="2">
    <citation type="submission" date="2015-03" db="EMBL/GenBank/DDBJ databases">
        <title>Genome sequence of Pseudoalteromonas citrea.</title>
        <authorList>
            <person name="Xie B.-B."/>
            <person name="Rong J.-C."/>
            <person name="Qin Q.-L."/>
            <person name="Zhang Y.-Z."/>
        </authorList>
    </citation>
    <scope>NUCLEOTIDE SEQUENCE</scope>
    <source>
        <strain evidence="2">DSM 8771</strain>
    </source>
</reference>
<dbReference type="OrthoDB" id="6315735at2"/>
<evidence type="ECO:0000313" key="3">
    <source>
        <dbReference type="EMBL" id="TMP45015.1"/>
    </source>
</evidence>
<keyword evidence="5" id="KW-1185">Reference proteome</keyword>
<evidence type="ECO:0000313" key="5">
    <source>
        <dbReference type="Proteomes" id="UP000305730"/>
    </source>
</evidence>
<sequence>MNVLIILGVLFATLLILVPLLERYQHKLGLDKMQRYSKYIFPLVMASLVVKLIYVLWNE</sequence>
<organism evidence="4 6">
    <name type="scientific">Pseudoalteromonas citrea</name>
    <dbReference type="NCBI Taxonomy" id="43655"/>
    <lineage>
        <taxon>Bacteria</taxon>
        <taxon>Pseudomonadati</taxon>
        <taxon>Pseudomonadota</taxon>
        <taxon>Gammaproteobacteria</taxon>
        <taxon>Alteromonadales</taxon>
        <taxon>Pseudoalteromonadaceae</taxon>
        <taxon>Pseudoalteromonas</taxon>
    </lineage>
</organism>
<gene>
    <name evidence="4" type="ORF">CWB96_08280</name>
    <name evidence="3" type="ORF">CWB97_04190</name>
    <name evidence="2" type="ORF">PCIT_a2158</name>
</gene>
<dbReference type="Proteomes" id="UP000016487">
    <property type="component" value="Unassembled WGS sequence"/>
</dbReference>
<reference evidence="5 6" key="4">
    <citation type="submission" date="2019-06" db="EMBL/GenBank/DDBJ databases">
        <title>Co-occurence of chitin degradation, pigmentation and bioactivity in marine Pseudoalteromonas.</title>
        <authorList>
            <person name="Sonnenschein E.C."/>
            <person name="Bech P.K."/>
        </authorList>
    </citation>
    <scope>NUCLEOTIDE SEQUENCE [LARGE SCALE GENOMIC DNA]</scope>
    <source>
        <strain evidence="6">S2231</strain>
        <strain evidence="3 5">S2233</strain>
    </source>
</reference>
<evidence type="ECO:0000313" key="2">
    <source>
        <dbReference type="EMBL" id="KAF7772146.1"/>
    </source>
</evidence>
<reference evidence="4" key="5">
    <citation type="submission" date="2019-09" db="EMBL/GenBank/DDBJ databases">
        <title>Co-occurence of chitin degradation, pigmentation and bioactivity in marine Pseudoalteromonas.</title>
        <authorList>
            <person name="Sonnenschein E.C."/>
            <person name="Bech P.K."/>
        </authorList>
    </citation>
    <scope>NUCLEOTIDE SEQUENCE</scope>
    <source>
        <strain evidence="4">S2231</strain>
    </source>
</reference>
<dbReference type="EMBL" id="PNCL01000038">
    <property type="protein sequence ID" value="TMP59863.1"/>
    <property type="molecule type" value="Genomic_DNA"/>
</dbReference>
<dbReference type="RefSeq" id="WP_010362900.1">
    <property type="nucleotide sequence ID" value="NZ_AHBZ03000015.1"/>
</dbReference>
<reference evidence="5 6" key="3">
    <citation type="submission" date="2017-12" db="EMBL/GenBank/DDBJ databases">
        <authorList>
            <person name="Paulsen S."/>
            <person name="Gram L.K."/>
        </authorList>
    </citation>
    <scope>NUCLEOTIDE SEQUENCE [LARGE SCALE GENOMIC DNA]</scope>
    <source>
        <strain evidence="4 6">S2231</strain>
        <strain evidence="3 5">S2233</strain>
    </source>
</reference>
<dbReference type="EMBL" id="PNCK01000018">
    <property type="protein sequence ID" value="TMP45015.1"/>
    <property type="molecule type" value="Genomic_DNA"/>
</dbReference>
<accession>A0A5S3XTE2</accession>
<protein>
    <recommendedName>
        <fullName evidence="7">Orphan protein</fullName>
    </recommendedName>
</protein>
<keyword evidence="1" id="KW-0812">Transmembrane</keyword>
<keyword evidence="1" id="KW-1133">Transmembrane helix</keyword>
<evidence type="ECO:0000313" key="6">
    <source>
        <dbReference type="Proteomes" id="UP000307706"/>
    </source>
</evidence>
<feature type="transmembrane region" description="Helical" evidence="1">
    <location>
        <begin position="39"/>
        <end position="57"/>
    </location>
</feature>
<reference evidence="2" key="1">
    <citation type="journal article" date="2012" name="J. Bacteriol.">
        <title>Genome sequences of type strains of seven species of the marine bacterium Pseudoalteromonas.</title>
        <authorList>
            <person name="Xie B.B."/>
            <person name="Shu Y.L."/>
            <person name="Qin Q.L."/>
            <person name="Rong J.C."/>
            <person name="Zhang X.Y."/>
            <person name="Chen X.L."/>
            <person name="Shi M."/>
            <person name="He H.L."/>
            <person name="Zhou B.C."/>
            <person name="Zhang Y.Z."/>
        </authorList>
    </citation>
    <scope>NUCLEOTIDE SEQUENCE</scope>
    <source>
        <strain evidence="2">DSM 8771</strain>
    </source>
</reference>
<name>A0A5S3XTE2_9GAMM</name>
<evidence type="ECO:0000313" key="4">
    <source>
        <dbReference type="EMBL" id="TMP59863.1"/>
    </source>
</evidence>
<dbReference type="EMBL" id="AHBZ03000015">
    <property type="protein sequence ID" value="KAF7772146.1"/>
    <property type="molecule type" value="Genomic_DNA"/>
</dbReference>